<evidence type="ECO:0000313" key="2">
    <source>
        <dbReference type="EMBL" id="SDM44355.1"/>
    </source>
</evidence>
<organism evidence="2 3">
    <name type="scientific">Romboutsia lituseburensis DSM 797</name>
    <dbReference type="NCBI Taxonomy" id="1121325"/>
    <lineage>
        <taxon>Bacteria</taxon>
        <taxon>Bacillati</taxon>
        <taxon>Bacillota</taxon>
        <taxon>Clostridia</taxon>
        <taxon>Peptostreptococcales</taxon>
        <taxon>Peptostreptococcaceae</taxon>
        <taxon>Romboutsia</taxon>
    </lineage>
</organism>
<dbReference type="RefSeq" id="WP_170139255.1">
    <property type="nucleotide sequence ID" value="NZ_FNGW01000012.1"/>
</dbReference>
<protein>
    <recommendedName>
        <fullName evidence="1">SipL SPOCS domain-containing protein</fullName>
    </recommendedName>
</protein>
<dbReference type="Proteomes" id="UP000199068">
    <property type="component" value="Unassembled WGS sequence"/>
</dbReference>
<gene>
    <name evidence="2" type="ORF">SAMN04515677_11223</name>
</gene>
<keyword evidence="3" id="KW-1185">Reference proteome</keyword>
<evidence type="ECO:0000259" key="1">
    <source>
        <dbReference type="Pfam" id="PF12673"/>
    </source>
</evidence>
<feature type="domain" description="SipL SPOCS" evidence="1">
    <location>
        <begin position="66"/>
        <end position="175"/>
    </location>
</feature>
<sequence>MLNCDYTGNTSYKFYNKCCVENESINMIGQYPANKIEKVLSCFTDTDKWTEFFLPEIVDIPTQKPDIEGIVEVNSCIEIISQRVIKTPVVTGYTSSNSTPILGENIPNAECTNLTGRKLIIEGILKQKIIYTAAVDEQSLHSAHFDIPFSTFIIIEKDTPLSQKFRITPYIEDIFACKLSERSVFKNTTIFIKASRIC</sequence>
<dbReference type="AlphaFoldDB" id="A0A1G9TB41"/>
<dbReference type="EMBL" id="FNGW01000012">
    <property type="protein sequence ID" value="SDM44355.1"/>
    <property type="molecule type" value="Genomic_DNA"/>
</dbReference>
<dbReference type="InterPro" id="IPR024300">
    <property type="entry name" value="SipL_SPOCS_dom"/>
</dbReference>
<evidence type="ECO:0000313" key="3">
    <source>
        <dbReference type="Proteomes" id="UP000199068"/>
    </source>
</evidence>
<name>A0A1G9TB41_9FIRM</name>
<dbReference type="STRING" id="1121325.SAMN04515677_11223"/>
<accession>A0A1G9TB41</accession>
<reference evidence="2 3" key="1">
    <citation type="submission" date="2016-10" db="EMBL/GenBank/DDBJ databases">
        <authorList>
            <person name="de Groot N.N."/>
        </authorList>
    </citation>
    <scope>NUCLEOTIDE SEQUENCE [LARGE SCALE GENOMIC DNA]</scope>
    <source>
        <strain evidence="2 3">DSM 797</strain>
    </source>
</reference>
<dbReference type="Pfam" id="PF12673">
    <property type="entry name" value="SipL"/>
    <property type="match status" value="1"/>
</dbReference>
<proteinExistence type="predicted"/>